<organism evidence="2 3">
    <name type="scientific">Saccharothrix hoggarensis</name>
    <dbReference type="NCBI Taxonomy" id="913853"/>
    <lineage>
        <taxon>Bacteria</taxon>
        <taxon>Bacillati</taxon>
        <taxon>Actinomycetota</taxon>
        <taxon>Actinomycetes</taxon>
        <taxon>Pseudonocardiales</taxon>
        <taxon>Pseudonocardiaceae</taxon>
        <taxon>Saccharothrix</taxon>
    </lineage>
</organism>
<dbReference type="InterPro" id="IPR003615">
    <property type="entry name" value="HNH_nuc"/>
</dbReference>
<evidence type="ECO:0000313" key="3">
    <source>
        <dbReference type="Proteomes" id="UP001597168"/>
    </source>
</evidence>
<feature type="domain" description="HNH nuclease" evidence="1">
    <location>
        <begin position="29"/>
        <end position="79"/>
    </location>
</feature>
<dbReference type="EMBL" id="JBHTLK010000315">
    <property type="protein sequence ID" value="MFD1152054.1"/>
    <property type="molecule type" value="Genomic_DNA"/>
</dbReference>
<accession>A0ABW3R530</accession>
<evidence type="ECO:0000259" key="1">
    <source>
        <dbReference type="SMART" id="SM00507"/>
    </source>
</evidence>
<dbReference type="InterPro" id="IPR002711">
    <property type="entry name" value="HNH"/>
</dbReference>
<name>A0ABW3R530_9PSEU</name>
<keyword evidence="2" id="KW-0378">Hydrolase</keyword>
<keyword evidence="3" id="KW-1185">Reference proteome</keyword>
<comment type="caution">
    <text evidence="2">The sequence shown here is derived from an EMBL/GenBank/DDBJ whole genome shotgun (WGS) entry which is preliminary data.</text>
</comment>
<dbReference type="RefSeq" id="WP_380729611.1">
    <property type="nucleotide sequence ID" value="NZ_JBHTLK010000315.1"/>
</dbReference>
<protein>
    <submittedName>
        <fullName evidence="2">HNH endonuclease</fullName>
    </submittedName>
</protein>
<sequence length="128" mass="13842">MAVGGSRRARAARKRTRRMQRVENDLTVAEWTALKAAWGGCAYCGAAGVPLQKDCVQALSRGGRYTLDNIVPACRSCNASKCNAEVTGWLRRKRLDERAFLLRQVEVNAELALRFGSAVVSESAGGVG</sequence>
<dbReference type="GO" id="GO:0004519">
    <property type="term" value="F:endonuclease activity"/>
    <property type="evidence" value="ECO:0007669"/>
    <property type="project" value="UniProtKB-KW"/>
</dbReference>
<evidence type="ECO:0000313" key="2">
    <source>
        <dbReference type="EMBL" id="MFD1152054.1"/>
    </source>
</evidence>
<gene>
    <name evidence="2" type="ORF">ACFQ3T_33355</name>
</gene>
<dbReference type="CDD" id="cd00085">
    <property type="entry name" value="HNHc"/>
    <property type="match status" value="1"/>
</dbReference>
<reference evidence="3" key="1">
    <citation type="journal article" date="2019" name="Int. J. Syst. Evol. Microbiol.">
        <title>The Global Catalogue of Microorganisms (GCM) 10K type strain sequencing project: providing services to taxonomists for standard genome sequencing and annotation.</title>
        <authorList>
            <consortium name="The Broad Institute Genomics Platform"/>
            <consortium name="The Broad Institute Genome Sequencing Center for Infectious Disease"/>
            <person name="Wu L."/>
            <person name="Ma J."/>
        </authorList>
    </citation>
    <scope>NUCLEOTIDE SEQUENCE [LARGE SCALE GENOMIC DNA]</scope>
    <source>
        <strain evidence="3">CCUG 60214</strain>
    </source>
</reference>
<dbReference type="Proteomes" id="UP001597168">
    <property type="component" value="Unassembled WGS sequence"/>
</dbReference>
<dbReference type="Gene3D" id="1.10.30.50">
    <property type="match status" value="1"/>
</dbReference>
<keyword evidence="2" id="KW-0540">Nuclease</keyword>
<dbReference type="SMART" id="SM00507">
    <property type="entry name" value="HNHc"/>
    <property type="match status" value="1"/>
</dbReference>
<dbReference type="Pfam" id="PF01844">
    <property type="entry name" value="HNH"/>
    <property type="match status" value="1"/>
</dbReference>
<proteinExistence type="predicted"/>
<keyword evidence="2" id="KW-0255">Endonuclease</keyword>